<comment type="pathway">
    <text evidence="3">Sulfur metabolism; hydrogen sulfide biosynthesis; sulfite from sulfate.</text>
</comment>
<protein>
    <submittedName>
        <fullName evidence="6">Phosphoadenylyl-sulfate reductase (Thioredoxin)</fullName>
    </submittedName>
</protein>
<dbReference type="HAMAP" id="MF_00063">
    <property type="entry name" value="CysH"/>
    <property type="match status" value="1"/>
</dbReference>
<evidence type="ECO:0000256" key="3">
    <source>
        <dbReference type="ARBA" id="ARBA00024327"/>
    </source>
</evidence>
<feature type="compositionally biased region" description="Low complexity" evidence="4">
    <location>
        <begin position="8"/>
        <end position="30"/>
    </location>
</feature>
<evidence type="ECO:0000256" key="1">
    <source>
        <dbReference type="ARBA" id="ARBA00009732"/>
    </source>
</evidence>
<feature type="domain" description="Phosphoadenosine phosphosulphate reductase" evidence="5">
    <location>
        <begin position="68"/>
        <end position="273"/>
    </location>
</feature>
<feature type="region of interest" description="Disordered" evidence="4">
    <location>
        <begin position="1"/>
        <end position="30"/>
    </location>
</feature>
<evidence type="ECO:0000259" key="5">
    <source>
        <dbReference type="Pfam" id="PF01507"/>
    </source>
</evidence>
<dbReference type="GO" id="GO:0005737">
    <property type="term" value="C:cytoplasm"/>
    <property type="evidence" value="ECO:0007669"/>
    <property type="project" value="TreeGrafter"/>
</dbReference>
<comment type="caution">
    <text evidence="6">The sequence shown here is derived from an EMBL/GenBank/DDBJ whole genome shotgun (WGS) entry which is preliminary data.</text>
</comment>
<dbReference type="AlphaFoldDB" id="A0A507E575"/>
<evidence type="ECO:0000313" key="7">
    <source>
        <dbReference type="Proteomes" id="UP000318582"/>
    </source>
</evidence>
<dbReference type="GO" id="GO:0004604">
    <property type="term" value="F:phosphoadenylyl-sulfate reductase (thioredoxin) activity"/>
    <property type="evidence" value="ECO:0007669"/>
    <property type="project" value="InterPro"/>
</dbReference>
<comment type="similarity">
    <text evidence="1">Belongs to the PAPS reductase family. CysH subfamily.</text>
</comment>
<sequence>MVPSTTIPSADSPAPSQPPQQSSPSPAATAAPATVFTPAYVAHLNAQLAHLEPQKIIEWALVSLPGLYQTTAFGLTGLVILDMISKISKDHLRSSTARSGPPTPSSSDGGAATTKTTSHKVPLIFIDTLHHFPETIELAHRAAERYGAPLHIYKPHGCTSSEDFAAKNGARLWETDADIYDYLVKVEPAQRAYSELSVQAYFTGRRRTQKGDRGDIPILQLDNSQSPPMIKVNALAAWDYDTVLAYVQCNDVPYNPLIDKGYKSIGDVHSTQPTAAGEDERDGRWRGQQKSECGLHKDYLKMRSSFLAAKKKKAALAKSGAADLVFLEAELAPSVV</sequence>
<dbReference type="EMBL" id="QEAQ01000027">
    <property type="protein sequence ID" value="TPX59223.1"/>
    <property type="molecule type" value="Genomic_DNA"/>
</dbReference>
<reference evidence="6 7" key="1">
    <citation type="journal article" date="2019" name="Sci. Rep.">
        <title>Comparative genomics of chytrid fungi reveal insights into the obligate biotrophic and pathogenic lifestyle of Synchytrium endobioticum.</title>
        <authorList>
            <person name="van de Vossenberg B.T.L.H."/>
            <person name="Warris S."/>
            <person name="Nguyen H.D.T."/>
            <person name="van Gent-Pelzer M.P.E."/>
            <person name="Joly D.L."/>
            <person name="van de Geest H.C."/>
            <person name="Bonants P.J.M."/>
            <person name="Smith D.S."/>
            <person name="Levesque C.A."/>
            <person name="van der Lee T.A.J."/>
        </authorList>
    </citation>
    <scope>NUCLEOTIDE SEQUENCE [LARGE SCALE GENOMIC DNA]</scope>
    <source>
        <strain evidence="6 7">CBS 809.83</strain>
    </source>
</reference>
<dbReference type="GO" id="GO:0019379">
    <property type="term" value="P:sulfate assimilation, phosphoadenylyl sulfate reduction by phosphoadenylyl-sulfate reductase (thioredoxin)"/>
    <property type="evidence" value="ECO:0007669"/>
    <property type="project" value="InterPro"/>
</dbReference>
<dbReference type="NCBIfam" id="NF002537">
    <property type="entry name" value="PRK02090.1"/>
    <property type="match status" value="1"/>
</dbReference>
<evidence type="ECO:0000313" key="6">
    <source>
        <dbReference type="EMBL" id="TPX59223.1"/>
    </source>
</evidence>
<dbReference type="InterPro" id="IPR014729">
    <property type="entry name" value="Rossmann-like_a/b/a_fold"/>
</dbReference>
<dbReference type="InterPro" id="IPR002500">
    <property type="entry name" value="PAPS_reduct_dom"/>
</dbReference>
<gene>
    <name evidence="6" type="primary">MET16</name>
    <name evidence="6" type="ORF">PhCBS80983_g02572</name>
</gene>
<dbReference type="NCBIfam" id="TIGR00434">
    <property type="entry name" value="cysH"/>
    <property type="match status" value="1"/>
</dbReference>
<organism evidence="6 7">
    <name type="scientific">Powellomyces hirtus</name>
    <dbReference type="NCBI Taxonomy" id="109895"/>
    <lineage>
        <taxon>Eukaryota</taxon>
        <taxon>Fungi</taxon>
        <taxon>Fungi incertae sedis</taxon>
        <taxon>Chytridiomycota</taxon>
        <taxon>Chytridiomycota incertae sedis</taxon>
        <taxon>Chytridiomycetes</taxon>
        <taxon>Spizellomycetales</taxon>
        <taxon>Powellomycetaceae</taxon>
        <taxon>Powellomyces</taxon>
    </lineage>
</organism>
<dbReference type="Proteomes" id="UP000318582">
    <property type="component" value="Unassembled WGS sequence"/>
</dbReference>
<dbReference type="Gene3D" id="3.40.50.620">
    <property type="entry name" value="HUPs"/>
    <property type="match status" value="1"/>
</dbReference>
<dbReference type="PANTHER" id="PTHR46509:SF1">
    <property type="entry name" value="PHOSPHOADENOSINE PHOSPHOSULFATE REDUCTASE"/>
    <property type="match status" value="1"/>
</dbReference>
<dbReference type="SUPFAM" id="SSF52402">
    <property type="entry name" value="Adenine nucleotide alpha hydrolases-like"/>
    <property type="match status" value="1"/>
</dbReference>
<dbReference type="InterPro" id="IPR004511">
    <property type="entry name" value="PAPS/APS_Rdtase"/>
</dbReference>
<dbReference type="CDD" id="cd23945">
    <property type="entry name" value="PAPS_reductase"/>
    <property type="match status" value="1"/>
</dbReference>
<dbReference type="STRING" id="109895.A0A507E575"/>
<evidence type="ECO:0000256" key="2">
    <source>
        <dbReference type="ARBA" id="ARBA00023002"/>
    </source>
</evidence>
<keyword evidence="7" id="KW-1185">Reference proteome</keyword>
<dbReference type="Pfam" id="PF01507">
    <property type="entry name" value="PAPS_reduct"/>
    <property type="match status" value="1"/>
</dbReference>
<feature type="region of interest" description="Disordered" evidence="4">
    <location>
        <begin position="269"/>
        <end position="289"/>
    </location>
</feature>
<proteinExistence type="inferred from homology"/>
<evidence type="ECO:0000256" key="4">
    <source>
        <dbReference type="SAM" id="MobiDB-lite"/>
    </source>
</evidence>
<dbReference type="PANTHER" id="PTHR46509">
    <property type="entry name" value="PHOSPHOADENOSINE PHOSPHOSULFATE REDUCTASE"/>
    <property type="match status" value="1"/>
</dbReference>
<accession>A0A507E575</accession>
<keyword evidence="2" id="KW-0560">Oxidoreductase</keyword>
<feature type="region of interest" description="Disordered" evidence="4">
    <location>
        <begin position="92"/>
        <end position="116"/>
    </location>
</feature>
<name>A0A507E575_9FUNG</name>